<gene>
    <name evidence="8" type="ORF">KDL01_11880</name>
</gene>
<keyword evidence="4" id="KW-0547">Nucleotide-binding</keyword>
<dbReference type="GO" id="GO:0005524">
    <property type="term" value="F:ATP binding"/>
    <property type="evidence" value="ECO:0007669"/>
    <property type="project" value="UniProtKB-KW"/>
</dbReference>
<dbReference type="RefSeq" id="WP_212528489.1">
    <property type="nucleotide sequence ID" value="NZ_JAGSOG010000044.1"/>
</dbReference>
<proteinExistence type="inferred from homology"/>
<evidence type="ECO:0000256" key="4">
    <source>
        <dbReference type="ARBA" id="ARBA00022741"/>
    </source>
</evidence>
<evidence type="ECO:0000256" key="2">
    <source>
        <dbReference type="ARBA" id="ARBA00005417"/>
    </source>
</evidence>
<dbReference type="CDD" id="cd03230">
    <property type="entry name" value="ABC_DR_subfamily_A"/>
    <property type="match status" value="1"/>
</dbReference>
<keyword evidence="6" id="KW-0046">Antibiotic resistance</keyword>
<dbReference type="InterPro" id="IPR027417">
    <property type="entry name" value="P-loop_NTPase"/>
</dbReference>
<comment type="similarity">
    <text evidence="2">Belongs to the ABC transporter superfamily.</text>
</comment>
<dbReference type="InterPro" id="IPR050763">
    <property type="entry name" value="ABC_transporter_ATP-binding"/>
</dbReference>
<evidence type="ECO:0000256" key="5">
    <source>
        <dbReference type="ARBA" id="ARBA00022840"/>
    </source>
</evidence>
<sequence length="327" mass="35352">MSEIGTSTPVPSSAPAVEVDGLTKRFGARTAFEDVSFAVQYGEVFGFLGPNGAGKTTTVRTLGTLLEPTSGRATVAGLELRPDNGVEIRRRIAVMPEAPGLYLRLSVAENLEFFAGLYELDDRRARIERALRAVNLTDRADELCRTLSKGLRQRVGLARALLSDPRVLFLDEPTSGLDPVAAREVHDLIETLRSRGVTIFLTTHRLAEAERLCDRVAIMNTTLRLIGSPAELRDRLFSKSVELRVREPLPDPERVLGALPGVESWSAGPDAAGTYLLAVADPDQAASAVARAVVDAGADLLALTPSRHSLEDVYLQLIDTDVEASSR</sequence>
<evidence type="ECO:0000256" key="3">
    <source>
        <dbReference type="ARBA" id="ARBA00022448"/>
    </source>
</evidence>
<keyword evidence="3" id="KW-0813">Transport</keyword>
<name>A0A941IRI4_9ACTN</name>
<reference evidence="8" key="1">
    <citation type="submission" date="2021-04" db="EMBL/GenBank/DDBJ databases">
        <title>Genome based classification of Actinospica acidithermotolerans sp. nov., an actinobacterium isolated from an Indonesian hot spring.</title>
        <authorList>
            <person name="Kusuma A.B."/>
            <person name="Putra K.E."/>
            <person name="Nafisah S."/>
            <person name="Loh J."/>
            <person name="Nouioui I."/>
            <person name="Goodfellow M."/>
        </authorList>
    </citation>
    <scope>NUCLEOTIDE SEQUENCE</scope>
    <source>
        <strain evidence="8">CSCA 57</strain>
    </source>
</reference>
<dbReference type="AlphaFoldDB" id="A0A941IRI4"/>
<evidence type="ECO:0000256" key="1">
    <source>
        <dbReference type="ARBA" id="ARBA00004202"/>
    </source>
</evidence>
<dbReference type="GO" id="GO:0046677">
    <property type="term" value="P:response to antibiotic"/>
    <property type="evidence" value="ECO:0007669"/>
    <property type="project" value="UniProtKB-KW"/>
</dbReference>
<evidence type="ECO:0000313" key="9">
    <source>
        <dbReference type="Proteomes" id="UP000675781"/>
    </source>
</evidence>
<accession>A0A941IRI4</accession>
<comment type="subcellular location">
    <subcellularLocation>
        <location evidence="1">Cell membrane</location>
        <topology evidence="1">Peripheral membrane protein</topology>
    </subcellularLocation>
</comment>
<dbReference type="GO" id="GO:0016887">
    <property type="term" value="F:ATP hydrolysis activity"/>
    <property type="evidence" value="ECO:0007669"/>
    <property type="project" value="InterPro"/>
</dbReference>
<dbReference type="Gene3D" id="3.40.50.300">
    <property type="entry name" value="P-loop containing nucleotide triphosphate hydrolases"/>
    <property type="match status" value="1"/>
</dbReference>
<dbReference type="Proteomes" id="UP000675781">
    <property type="component" value="Unassembled WGS sequence"/>
</dbReference>
<dbReference type="PANTHER" id="PTHR42711">
    <property type="entry name" value="ABC TRANSPORTER ATP-BINDING PROTEIN"/>
    <property type="match status" value="1"/>
</dbReference>
<protein>
    <submittedName>
        <fullName evidence="8">ABC transporter ATP-binding protein</fullName>
    </submittedName>
</protein>
<evidence type="ECO:0000313" key="8">
    <source>
        <dbReference type="EMBL" id="MBR7833968.1"/>
    </source>
</evidence>
<dbReference type="InterPro" id="IPR003593">
    <property type="entry name" value="AAA+_ATPase"/>
</dbReference>
<keyword evidence="9" id="KW-1185">Reference proteome</keyword>
<dbReference type="InterPro" id="IPR003439">
    <property type="entry name" value="ABC_transporter-like_ATP-bd"/>
</dbReference>
<dbReference type="SUPFAM" id="SSF52540">
    <property type="entry name" value="P-loop containing nucleoside triphosphate hydrolases"/>
    <property type="match status" value="1"/>
</dbReference>
<dbReference type="SMART" id="SM00382">
    <property type="entry name" value="AAA"/>
    <property type="match status" value="1"/>
</dbReference>
<dbReference type="PROSITE" id="PS50893">
    <property type="entry name" value="ABC_TRANSPORTER_2"/>
    <property type="match status" value="1"/>
</dbReference>
<evidence type="ECO:0000259" key="7">
    <source>
        <dbReference type="PROSITE" id="PS50893"/>
    </source>
</evidence>
<dbReference type="GO" id="GO:0005886">
    <property type="term" value="C:plasma membrane"/>
    <property type="evidence" value="ECO:0007669"/>
    <property type="project" value="UniProtKB-SubCell"/>
</dbReference>
<dbReference type="PANTHER" id="PTHR42711:SF5">
    <property type="entry name" value="ABC TRANSPORTER ATP-BINDING PROTEIN NATA"/>
    <property type="match status" value="1"/>
</dbReference>
<feature type="domain" description="ABC transporter" evidence="7">
    <location>
        <begin position="17"/>
        <end position="245"/>
    </location>
</feature>
<organism evidence="8 9">
    <name type="scientific">Actinospica durhamensis</name>
    <dbReference type="NCBI Taxonomy" id="1508375"/>
    <lineage>
        <taxon>Bacteria</taxon>
        <taxon>Bacillati</taxon>
        <taxon>Actinomycetota</taxon>
        <taxon>Actinomycetes</taxon>
        <taxon>Catenulisporales</taxon>
        <taxon>Actinospicaceae</taxon>
        <taxon>Actinospica</taxon>
    </lineage>
</organism>
<evidence type="ECO:0000256" key="6">
    <source>
        <dbReference type="ARBA" id="ARBA00023251"/>
    </source>
</evidence>
<comment type="caution">
    <text evidence="8">The sequence shown here is derived from an EMBL/GenBank/DDBJ whole genome shotgun (WGS) entry which is preliminary data.</text>
</comment>
<dbReference type="EMBL" id="JAGSOG010000044">
    <property type="protein sequence ID" value="MBR7833968.1"/>
    <property type="molecule type" value="Genomic_DNA"/>
</dbReference>
<keyword evidence="5 8" id="KW-0067">ATP-binding</keyword>
<dbReference type="Pfam" id="PF00005">
    <property type="entry name" value="ABC_tran"/>
    <property type="match status" value="1"/>
</dbReference>